<sequence length="78" mass="8680">MRVLANKIPEIVPMNQCEGLLDTYSHEYCLASTRRLSHAKQKARELHSPAKWSPFAVVPVPSDSPEPPEAIVDLRGSL</sequence>
<reference evidence="1 2" key="1">
    <citation type="submission" date="2024-01" db="EMBL/GenBank/DDBJ databases">
        <title>The genomes of 5 underutilized Papilionoideae crops provide insights into root nodulation and disease resistanc.</title>
        <authorList>
            <person name="Jiang F."/>
        </authorList>
    </citation>
    <scope>NUCLEOTIDE SEQUENCE [LARGE SCALE GENOMIC DNA]</scope>
    <source>
        <strain evidence="1">DUOXIRENSHENG_FW03</strain>
        <tissue evidence="1">Leaves</tissue>
    </source>
</reference>
<accession>A0AAN9SPX4</accession>
<protein>
    <submittedName>
        <fullName evidence="1">Uncharacterized protein</fullName>
    </submittedName>
</protein>
<comment type="caution">
    <text evidence="1">The sequence shown here is derived from an EMBL/GenBank/DDBJ whole genome shotgun (WGS) entry which is preliminary data.</text>
</comment>
<proteinExistence type="predicted"/>
<organism evidence="1 2">
    <name type="scientific">Psophocarpus tetragonolobus</name>
    <name type="common">Winged bean</name>
    <name type="synonym">Dolichos tetragonolobus</name>
    <dbReference type="NCBI Taxonomy" id="3891"/>
    <lineage>
        <taxon>Eukaryota</taxon>
        <taxon>Viridiplantae</taxon>
        <taxon>Streptophyta</taxon>
        <taxon>Embryophyta</taxon>
        <taxon>Tracheophyta</taxon>
        <taxon>Spermatophyta</taxon>
        <taxon>Magnoliopsida</taxon>
        <taxon>eudicotyledons</taxon>
        <taxon>Gunneridae</taxon>
        <taxon>Pentapetalae</taxon>
        <taxon>rosids</taxon>
        <taxon>fabids</taxon>
        <taxon>Fabales</taxon>
        <taxon>Fabaceae</taxon>
        <taxon>Papilionoideae</taxon>
        <taxon>50 kb inversion clade</taxon>
        <taxon>NPAAA clade</taxon>
        <taxon>indigoferoid/millettioid clade</taxon>
        <taxon>Phaseoleae</taxon>
        <taxon>Psophocarpus</taxon>
    </lineage>
</organism>
<evidence type="ECO:0000313" key="1">
    <source>
        <dbReference type="EMBL" id="KAK7397448.1"/>
    </source>
</evidence>
<dbReference type="Proteomes" id="UP001386955">
    <property type="component" value="Unassembled WGS sequence"/>
</dbReference>
<name>A0AAN9SPX4_PSOTE</name>
<gene>
    <name evidence="1" type="ORF">VNO78_18620</name>
</gene>
<evidence type="ECO:0000313" key="2">
    <source>
        <dbReference type="Proteomes" id="UP001386955"/>
    </source>
</evidence>
<dbReference type="AlphaFoldDB" id="A0AAN9SPX4"/>
<dbReference type="EMBL" id="JAYMYS010000004">
    <property type="protein sequence ID" value="KAK7397448.1"/>
    <property type="molecule type" value="Genomic_DNA"/>
</dbReference>
<keyword evidence="2" id="KW-1185">Reference proteome</keyword>